<evidence type="ECO:0000313" key="2">
    <source>
        <dbReference type="Proteomes" id="UP001500582"/>
    </source>
</evidence>
<proteinExistence type="predicted"/>
<evidence type="ECO:0000313" key="1">
    <source>
        <dbReference type="EMBL" id="GAA4326453.1"/>
    </source>
</evidence>
<dbReference type="EMBL" id="BAABFT010000007">
    <property type="protein sequence ID" value="GAA4326453.1"/>
    <property type="molecule type" value="Genomic_DNA"/>
</dbReference>
<accession>A0ABP8GL94</accession>
<sequence length="224" mass="25330">MAAIGMAIVPSFTMWKEIDYSLATEQGIRHLVLQSNYEQVERGLIDHGDYSVWEDLTPFDTMSDDEVDAHFEKAGHWDAEPYIDTHGVYLGMLHVDLSNPQIFTWDGKPEDLNLAQQAQLVEYLTNAEFEPELTFEEDEAGEDVFATIPFEGKEGLQVDGSIMVIETFKSKVIRVRLVPQQSGYQIYFDDEPVGLLLPAANGSWKTQHALFQDDNLVARLGMVI</sequence>
<name>A0ABP8GL94_9SPHI</name>
<comment type="caution">
    <text evidence="1">The sequence shown here is derived from an EMBL/GenBank/DDBJ whole genome shotgun (WGS) entry which is preliminary data.</text>
</comment>
<dbReference type="Proteomes" id="UP001500582">
    <property type="component" value="Unassembled WGS sequence"/>
</dbReference>
<gene>
    <name evidence="1" type="ORF">GCM10023149_29290</name>
</gene>
<reference evidence="2" key="1">
    <citation type="journal article" date="2019" name="Int. J. Syst. Evol. Microbiol.">
        <title>The Global Catalogue of Microorganisms (GCM) 10K type strain sequencing project: providing services to taxonomists for standard genome sequencing and annotation.</title>
        <authorList>
            <consortium name="The Broad Institute Genomics Platform"/>
            <consortium name="The Broad Institute Genome Sequencing Center for Infectious Disease"/>
            <person name="Wu L."/>
            <person name="Ma J."/>
        </authorList>
    </citation>
    <scope>NUCLEOTIDE SEQUENCE [LARGE SCALE GENOMIC DNA]</scope>
    <source>
        <strain evidence="2">JCM 17705</strain>
    </source>
</reference>
<organism evidence="1 2">
    <name type="scientific">Mucilaginibacter gynuensis</name>
    <dbReference type="NCBI Taxonomy" id="1302236"/>
    <lineage>
        <taxon>Bacteria</taxon>
        <taxon>Pseudomonadati</taxon>
        <taxon>Bacteroidota</taxon>
        <taxon>Sphingobacteriia</taxon>
        <taxon>Sphingobacteriales</taxon>
        <taxon>Sphingobacteriaceae</taxon>
        <taxon>Mucilaginibacter</taxon>
    </lineage>
</organism>
<protein>
    <submittedName>
        <fullName evidence="1">Uncharacterized protein</fullName>
    </submittedName>
</protein>
<dbReference type="RefSeq" id="WP_345211858.1">
    <property type="nucleotide sequence ID" value="NZ_BAABFT010000007.1"/>
</dbReference>
<keyword evidence="2" id="KW-1185">Reference proteome</keyword>